<dbReference type="InterPro" id="IPR016181">
    <property type="entry name" value="Acyl_CoA_acyltransferase"/>
</dbReference>
<dbReference type="PROSITE" id="PS51186">
    <property type="entry name" value="GNAT"/>
    <property type="match status" value="1"/>
</dbReference>
<dbReference type="InterPro" id="IPR050769">
    <property type="entry name" value="NAT_camello-type"/>
</dbReference>
<evidence type="ECO:0000256" key="2">
    <source>
        <dbReference type="SAM" id="MobiDB-lite"/>
    </source>
</evidence>
<reference evidence="4" key="1">
    <citation type="journal article" date="2020" name="Fungal Divers.">
        <title>Resolving the Mortierellaceae phylogeny through synthesis of multi-gene phylogenetics and phylogenomics.</title>
        <authorList>
            <person name="Vandepol N."/>
            <person name="Liber J."/>
            <person name="Desiro A."/>
            <person name="Na H."/>
            <person name="Kennedy M."/>
            <person name="Barry K."/>
            <person name="Grigoriev I.V."/>
            <person name="Miller A.N."/>
            <person name="O'Donnell K."/>
            <person name="Stajich J.E."/>
            <person name="Bonito G."/>
        </authorList>
    </citation>
    <scope>NUCLEOTIDE SEQUENCE</scope>
    <source>
        <strain evidence="4">NVP1</strain>
    </source>
</reference>
<dbReference type="PANTHER" id="PTHR13947:SF37">
    <property type="entry name" value="LD18367P"/>
    <property type="match status" value="1"/>
</dbReference>
<evidence type="ECO:0000259" key="3">
    <source>
        <dbReference type="PROSITE" id="PS51186"/>
    </source>
</evidence>
<evidence type="ECO:0000313" key="4">
    <source>
        <dbReference type="EMBL" id="KAF9323253.1"/>
    </source>
</evidence>
<keyword evidence="1" id="KW-0808">Transferase</keyword>
<sequence length="274" mass="30125">MASSLRIQPLSAKNRPGVVHVVFDQHMRAVPSQYNFLKLRPITLVLWTAISTSLLKVRRTNLYDYTDVIMTLAVSVLLAHGALFLALLYDASSTGPGPEVVGRLDEFVDEDASSSSSSTKDGPVDKSVNVSAAKKRNTLASSKPSTDTNTSTTITKKDDNLFWVLEKNEEAIGGIGALVNKAKGEAQLVSWAVSTKNQRNGAGTLLLKTAMEQLCTQKNKGSITVVRAMVQGHQVPALRIFYSLGFKQVERMPEWMGERVVLEFQVKDWSKQQK</sequence>
<dbReference type="Pfam" id="PF00583">
    <property type="entry name" value="Acetyltransf_1"/>
    <property type="match status" value="1"/>
</dbReference>
<dbReference type="Gene3D" id="3.40.630.30">
    <property type="match status" value="1"/>
</dbReference>
<gene>
    <name evidence="4" type="ORF">BG006_001629</name>
</gene>
<organism evidence="4 5">
    <name type="scientific">Podila minutissima</name>
    <dbReference type="NCBI Taxonomy" id="64525"/>
    <lineage>
        <taxon>Eukaryota</taxon>
        <taxon>Fungi</taxon>
        <taxon>Fungi incertae sedis</taxon>
        <taxon>Mucoromycota</taxon>
        <taxon>Mortierellomycotina</taxon>
        <taxon>Mortierellomycetes</taxon>
        <taxon>Mortierellales</taxon>
        <taxon>Mortierellaceae</taxon>
        <taxon>Podila</taxon>
    </lineage>
</organism>
<dbReference type="GO" id="GO:0008080">
    <property type="term" value="F:N-acetyltransferase activity"/>
    <property type="evidence" value="ECO:0007669"/>
    <property type="project" value="InterPro"/>
</dbReference>
<dbReference type="Proteomes" id="UP000696485">
    <property type="component" value="Unassembled WGS sequence"/>
</dbReference>
<proteinExistence type="predicted"/>
<evidence type="ECO:0000313" key="5">
    <source>
        <dbReference type="Proteomes" id="UP000696485"/>
    </source>
</evidence>
<accession>A0A9P5VH59</accession>
<feature type="compositionally biased region" description="Low complexity" evidence="2">
    <location>
        <begin position="141"/>
        <end position="152"/>
    </location>
</feature>
<protein>
    <recommendedName>
        <fullName evidence="3">N-acetyltransferase domain-containing protein</fullName>
    </recommendedName>
</protein>
<dbReference type="InterPro" id="IPR000182">
    <property type="entry name" value="GNAT_dom"/>
</dbReference>
<dbReference type="CDD" id="cd04301">
    <property type="entry name" value="NAT_SF"/>
    <property type="match status" value="1"/>
</dbReference>
<name>A0A9P5VH59_9FUNG</name>
<feature type="region of interest" description="Disordered" evidence="2">
    <location>
        <begin position="133"/>
        <end position="152"/>
    </location>
</feature>
<feature type="domain" description="N-acetyltransferase" evidence="3">
    <location>
        <begin position="123"/>
        <end position="267"/>
    </location>
</feature>
<dbReference type="AlphaFoldDB" id="A0A9P5VH59"/>
<comment type="caution">
    <text evidence="4">The sequence shown here is derived from an EMBL/GenBank/DDBJ whole genome shotgun (WGS) entry which is preliminary data.</text>
</comment>
<evidence type="ECO:0000256" key="1">
    <source>
        <dbReference type="ARBA" id="ARBA00022679"/>
    </source>
</evidence>
<dbReference type="PANTHER" id="PTHR13947">
    <property type="entry name" value="GNAT FAMILY N-ACETYLTRANSFERASE"/>
    <property type="match status" value="1"/>
</dbReference>
<dbReference type="EMBL" id="JAAAUY010001325">
    <property type="protein sequence ID" value="KAF9323253.1"/>
    <property type="molecule type" value="Genomic_DNA"/>
</dbReference>
<keyword evidence="5" id="KW-1185">Reference proteome</keyword>
<dbReference type="SUPFAM" id="SSF55729">
    <property type="entry name" value="Acyl-CoA N-acyltransferases (Nat)"/>
    <property type="match status" value="1"/>
</dbReference>